<dbReference type="SUPFAM" id="SSF103481">
    <property type="entry name" value="Multidrug resistance efflux transporter EmrE"/>
    <property type="match status" value="2"/>
</dbReference>
<sequence>MKSKPWLIYALVTTIFWGVWGAFTGLPAENGFPDTLIYCVWAITMIPPAIFVLNRINWKLQYDKKSIFYGCLIGLLGAGGQMVLFHAVTVGPTYLIFPIISLSPVITIVLSYFFLKERTGLKGTIGIVLAIIALPLFEYSTGNESGNYGVSWFILAVLVLAAWGIQAYFMKFANKIMNAESIFFYMMITGLLIIPVALLMTDFTQEINWGANGPWLAAGIQILNAIGALCLVFAFRYGKAMVVSPLTNAGAPLITAIIAMIVVGVLPGIFKIAGIVLAIVAAFLLAIDPEEEEPEEKITSNGQPM</sequence>
<keyword evidence="9" id="KW-1185">Reference proteome</keyword>
<dbReference type="GO" id="GO:0016020">
    <property type="term" value="C:membrane"/>
    <property type="evidence" value="ECO:0007669"/>
    <property type="project" value="UniProtKB-SubCell"/>
</dbReference>
<organism evidence="8 9">
    <name type="scientific">Flagellimonas eckloniae</name>
    <dbReference type="NCBI Taxonomy" id="346185"/>
    <lineage>
        <taxon>Bacteria</taxon>
        <taxon>Pseudomonadati</taxon>
        <taxon>Bacteroidota</taxon>
        <taxon>Flavobacteriia</taxon>
        <taxon>Flavobacteriales</taxon>
        <taxon>Flavobacteriaceae</taxon>
        <taxon>Flagellimonas</taxon>
    </lineage>
</organism>
<feature type="transmembrane region" description="Helical" evidence="6">
    <location>
        <begin position="242"/>
        <end position="263"/>
    </location>
</feature>
<comment type="similarity">
    <text evidence="2">Belongs to the EamA transporter family.</text>
</comment>
<feature type="transmembrane region" description="Helical" evidence="6">
    <location>
        <begin position="94"/>
        <end position="115"/>
    </location>
</feature>
<feature type="transmembrane region" description="Helical" evidence="6">
    <location>
        <begin position="120"/>
        <end position="137"/>
    </location>
</feature>
<comment type="subcellular location">
    <subcellularLocation>
        <location evidence="1">Membrane</location>
        <topology evidence="1">Multi-pass membrane protein</topology>
    </subcellularLocation>
</comment>
<evidence type="ECO:0000313" key="8">
    <source>
        <dbReference type="EMBL" id="KQC30727.1"/>
    </source>
</evidence>
<dbReference type="STRING" id="346185.AAY42_13180"/>
<dbReference type="Proteomes" id="UP000050827">
    <property type="component" value="Unassembled WGS sequence"/>
</dbReference>
<dbReference type="RefSeq" id="WP_055395972.1">
    <property type="nucleotide sequence ID" value="NZ_LCTZ01000002.1"/>
</dbReference>
<accession>A0A0Q1DNY7</accession>
<dbReference type="InterPro" id="IPR050638">
    <property type="entry name" value="AA-Vitamin_Transporters"/>
</dbReference>
<gene>
    <name evidence="8" type="ORF">AAY42_13180</name>
</gene>
<dbReference type="PANTHER" id="PTHR32322">
    <property type="entry name" value="INNER MEMBRANE TRANSPORTER"/>
    <property type="match status" value="1"/>
</dbReference>
<proteinExistence type="inferred from homology"/>
<keyword evidence="3 6" id="KW-0812">Transmembrane</keyword>
<dbReference type="PATRIC" id="fig|1547436.3.peg.2718"/>
<dbReference type="AlphaFoldDB" id="A0A0Q1DNY7"/>
<feature type="transmembrane region" description="Helical" evidence="6">
    <location>
        <begin position="35"/>
        <end position="54"/>
    </location>
</feature>
<dbReference type="PANTHER" id="PTHR32322:SF2">
    <property type="entry name" value="EAMA DOMAIN-CONTAINING PROTEIN"/>
    <property type="match status" value="1"/>
</dbReference>
<dbReference type="Pfam" id="PF00892">
    <property type="entry name" value="EamA"/>
    <property type="match status" value="2"/>
</dbReference>
<feature type="transmembrane region" description="Helical" evidence="6">
    <location>
        <begin position="182"/>
        <end position="201"/>
    </location>
</feature>
<comment type="caution">
    <text evidence="8">The sequence shown here is derived from an EMBL/GenBank/DDBJ whole genome shotgun (WGS) entry which is preliminary data.</text>
</comment>
<dbReference type="EMBL" id="LCTZ01000002">
    <property type="protein sequence ID" value="KQC30727.1"/>
    <property type="molecule type" value="Genomic_DNA"/>
</dbReference>
<dbReference type="InterPro" id="IPR000620">
    <property type="entry name" value="EamA_dom"/>
</dbReference>
<evidence type="ECO:0000313" key="9">
    <source>
        <dbReference type="Proteomes" id="UP000050827"/>
    </source>
</evidence>
<keyword evidence="4 6" id="KW-1133">Transmembrane helix</keyword>
<dbReference type="OrthoDB" id="7541381at2"/>
<evidence type="ECO:0000256" key="4">
    <source>
        <dbReference type="ARBA" id="ARBA00022989"/>
    </source>
</evidence>
<dbReference type="InterPro" id="IPR037185">
    <property type="entry name" value="EmrE-like"/>
</dbReference>
<evidence type="ECO:0000256" key="6">
    <source>
        <dbReference type="SAM" id="Phobius"/>
    </source>
</evidence>
<feature type="domain" description="EamA" evidence="7">
    <location>
        <begin position="5"/>
        <end position="134"/>
    </location>
</feature>
<dbReference type="Gene3D" id="1.10.3730.20">
    <property type="match status" value="1"/>
</dbReference>
<feature type="transmembrane region" description="Helical" evidence="6">
    <location>
        <begin position="269"/>
        <end position="287"/>
    </location>
</feature>
<reference evidence="8 9" key="1">
    <citation type="submission" date="2015-04" db="EMBL/GenBank/DDBJ databases">
        <title>Complete genome of flavobacterium.</title>
        <authorList>
            <person name="Kwon Y.M."/>
            <person name="Kim S.-J."/>
        </authorList>
    </citation>
    <scope>NUCLEOTIDE SEQUENCE [LARGE SCALE GENOMIC DNA]</scope>
    <source>
        <strain evidence="8 9">DK169</strain>
    </source>
</reference>
<evidence type="ECO:0000259" key="7">
    <source>
        <dbReference type="Pfam" id="PF00892"/>
    </source>
</evidence>
<feature type="transmembrane region" description="Helical" evidence="6">
    <location>
        <begin position="7"/>
        <end position="23"/>
    </location>
</feature>
<protein>
    <submittedName>
        <fullName evidence="8">EamA-like transporter family protein</fullName>
    </submittedName>
</protein>
<feature type="domain" description="EamA" evidence="7">
    <location>
        <begin position="151"/>
        <end position="285"/>
    </location>
</feature>
<feature type="transmembrane region" description="Helical" evidence="6">
    <location>
        <begin position="66"/>
        <end position="88"/>
    </location>
</feature>
<evidence type="ECO:0000256" key="3">
    <source>
        <dbReference type="ARBA" id="ARBA00022692"/>
    </source>
</evidence>
<evidence type="ECO:0000256" key="1">
    <source>
        <dbReference type="ARBA" id="ARBA00004141"/>
    </source>
</evidence>
<keyword evidence="5 6" id="KW-0472">Membrane</keyword>
<evidence type="ECO:0000256" key="2">
    <source>
        <dbReference type="ARBA" id="ARBA00007362"/>
    </source>
</evidence>
<name>A0A0Q1DNY7_9FLAO</name>
<feature type="transmembrane region" description="Helical" evidence="6">
    <location>
        <begin position="149"/>
        <end position="170"/>
    </location>
</feature>
<evidence type="ECO:0000256" key="5">
    <source>
        <dbReference type="ARBA" id="ARBA00023136"/>
    </source>
</evidence>
<feature type="transmembrane region" description="Helical" evidence="6">
    <location>
        <begin position="213"/>
        <end position="235"/>
    </location>
</feature>